<evidence type="ECO:0000259" key="5">
    <source>
        <dbReference type="Pfam" id="PF20209"/>
    </source>
</evidence>
<evidence type="ECO:0000256" key="1">
    <source>
        <dbReference type="RuleBase" id="RU363044"/>
    </source>
</evidence>
<dbReference type="InterPro" id="IPR051055">
    <property type="entry name" value="PIF1_helicase"/>
</dbReference>
<feature type="region of interest" description="Disordered" evidence="2">
    <location>
        <begin position="732"/>
        <end position="755"/>
    </location>
</feature>
<dbReference type="GO" id="GO:0006310">
    <property type="term" value="P:DNA recombination"/>
    <property type="evidence" value="ECO:0007669"/>
    <property type="project" value="UniProtKB-KW"/>
</dbReference>
<keyword evidence="1" id="KW-0547">Nucleotide-binding</keyword>
<dbReference type="SUPFAM" id="SSF52540">
    <property type="entry name" value="P-loop containing nucleoside triphosphate hydrolases"/>
    <property type="match status" value="2"/>
</dbReference>
<dbReference type="GO" id="GO:0000723">
    <property type="term" value="P:telomere maintenance"/>
    <property type="evidence" value="ECO:0007669"/>
    <property type="project" value="InterPro"/>
</dbReference>
<evidence type="ECO:0000313" key="6">
    <source>
        <dbReference type="EMBL" id="KZN92368.1"/>
    </source>
</evidence>
<gene>
    <name evidence="6" type="ORF">EN45_025220</name>
</gene>
<dbReference type="InterPro" id="IPR010285">
    <property type="entry name" value="DNA_helicase_pif1-like_DEAD"/>
</dbReference>
<feature type="region of interest" description="Disordered" evidence="2">
    <location>
        <begin position="1156"/>
        <end position="1177"/>
    </location>
</feature>
<comment type="catalytic activity">
    <reaction evidence="1">
        <text>ATP + H2O = ADP + phosphate + H(+)</text>
        <dbReference type="Rhea" id="RHEA:13065"/>
        <dbReference type="ChEBI" id="CHEBI:15377"/>
        <dbReference type="ChEBI" id="CHEBI:15378"/>
        <dbReference type="ChEBI" id="CHEBI:30616"/>
        <dbReference type="ChEBI" id="CHEBI:43474"/>
        <dbReference type="ChEBI" id="CHEBI:456216"/>
        <dbReference type="EC" id="5.6.2.3"/>
    </reaction>
</comment>
<feature type="domain" description="DUF6570" evidence="5">
    <location>
        <begin position="177"/>
        <end position="316"/>
    </location>
</feature>
<dbReference type="EC" id="5.6.2.3" evidence="1"/>
<feature type="region of interest" description="Disordered" evidence="2">
    <location>
        <begin position="22"/>
        <end position="70"/>
    </location>
</feature>
<protein>
    <recommendedName>
        <fullName evidence="1">ATP-dependent DNA helicase</fullName>
        <ecNumber evidence="1">5.6.2.3</ecNumber>
    </recommendedName>
</protein>
<evidence type="ECO:0000259" key="4">
    <source>
        <dbReference type="Pfam" id="PF14214"/>
    </source>
</evidence>
<keyword evidence="1" id="KW-0378">Hydrolase</keyword>
<dbReference type="GO" id="GO:0005524">
    <property type="term" value="F:ATP binding"/>
    <property type="evidence" value="ECO:0007669"/>
    <property type="project" value="UniProtKB-KW"/>
</dbReference>
<dbReference type="EMBL" id="CM002798">
    <property type="protein sequence ID" value="KZN92368.1"/>
    <property type="molecule type" value="Genomic_DNA"/>
</dbReference>
<feature type="domain" description="DNA helicase Pif1-like DEAD-box helicase" evidence="3">
    <location>
        <begin position="1369"/>
        <end position="1543"/>
    </location>
</feature>
<dbReference type="PANTHER" id="PTHR47642:SF6">
    <property type="entry name" value="ATP-DEPENDENT DNA HELICASE"/>
    <property type="match status" value="1"/>
</dbReference>
<name>A0A167X3E8_PENCH</name>
<organism evidence="6">
    <name type="scientific">Penicillium chrysogenum</name>
    <name type="common">Penicillium notatum</name>
    <dbReference type="NCBI Taxonomy" id="5076"/>
    <lineage>
        <taxon>Eukaryota</taxon>
        <taxon>Fungi</taxon>
        <taxon>Dikarya</taxon>
        <taxon>Ascomycota</taxon>
        <taxon>Pezizomycotina</taxon>
        <taxon>Eurotiomycetes</taxon>
        <taxon>Eurotiomycetidae</taxon>
        <taxon>Eurotiales</taxon>
        <taxon>Aspergillaceae</taxon>
        <taxon>Penicillium</taxon>
        <taxon>Penicillium chrysogenum species complex</taxon>
    </lineage>
</organism>
<keyword evidence="1 6" id="KW-0347">Helicase</keyword>
<dbReference type="InterPro" id="IPR046700">
    <property type="entry name" value="DUF6570"/>
</dbReference>
<dbReference type="PANTHER" id="PTHR47642">
    <property type="entry name" value="ATP-DEPENDENT DNA HELICASE"/>
    <property type="match status" value="1"/>
</dbReference>
<dbReference type="Pfam" id="PF14214">
    <property type="entry name" value="Helitron_like_N"/>
    <property type="match status" value="1"/>
</dbReference>
<feature type="compositionally biased region" description="Polar residues" evidence="2">
    <location>
        <begin position="1156"/>
        <end position="1167"/>
    </location>
</feature>
<dbReference type="Gene3D" id="3.40.50.300">
    <property type="entry name" value="P-loop containing nucleotide triphosphate hydrolases"/>
    <property type="match status" value="1"/>
</dbReference>
<keyword evidence="1" id="KW-0067">ATP-binding</keyword>
<dbReference type="Proteomes" id="UP000076449">
    <property type="component" value="Chromosome I"/>
</dbReference>
<dbReference type="Pfam" id="PF05970">
    <property type="entry name" value="PIF1"/>
    <property type="match status" value="1"/>
</dbReference>
<comment type="cofactor">
    <cofactor evidence="1">
        <name>Mg(2+)</name>
        <dbReference type="ChEBI" id="CHEBI:18420"/>
    </cofactor>
</comment>
<dbReference type="Pfam" id="PF20209">
    <property type="entry name" value="DUF6570"/>
    <property type="match status" value="1"/>
</dbReference>
<keyword evidence="1" id="KW-0233">DNA recombination</keyword>
<proteinExistence type="inferred from homology"/>
<dbReference type="InterPro" id="IPR027417">
    <property type="entry name" value="P-loop_NTPase"/>
</dbReference>
<evidence type="ECO:0000256" key="2">
    <source>
        <dbReference type="SAM" id="MobiDB-lite"/>
    </source>
</evidence>
<dbReference type="GO" id="GO:0006281">
    <property type="term" value="P:DNA repair"/>
    <property type="evidence" value="ECO:0007669"/>
    <property type="project" value="UniProtKB-KW"/>
</dbReference>
<feature type="compositionally biased region" description="Polar residues" evidence="2">
    <location>
        <begin position="24"/>
        <end position="37"/>
    </location>
</feature>
<dbReference type="GO" id="GO:0043139">
    <property type="term" value="F:5'-3' DNA helicase activity"/>
    <property type="evidence" value="ECO:0007669"/>
    <property type="project" value="UniProtKB-EC"/>
</dbReference>
<keyword evidence="1" id="KW-0234">DNA repair</keyword>
<sequence length="1846" mass="206538">MRCFNCRSRRTNVVQRPVNFRLSHGTSFDPTMNSFEQPNTPTNPPQRRRRRSRPQALPPPTPASDAVETEDTSFVINRAVKFLLQEHGSRVAASSLFPPEIPPSHIRLSVARFEKGMALASRDIPCSSCGTLIPTTDTRQVLDEDSLLRPLEGFLDRCGYIDGFWNLCSGCHAALLRGSVPKFSAGNKVNVTLCQHYPDSLKDLTLTEEYLIARSHPVGVIVKLRPGGRMSPANYHALRGHFIIIPQDPKPLLQILPSPDLQFTELIKVFWLGNRAPTDDDLRPFLIVRKSKVLAALQYLIQHNPLYGDVTVAHSTIYNWPNEFIPSDLQQQVISLDETDHNERVGYSVNLQEGNYENDWQAAEDGSDHSTGNSLPVTASVTVDVNGERQNPDMRLLNTMNTLIGDSSPDVQPRFAPAVHMDQTGLSYDTHRCPPAIEYGVRGQALLLNQWQDHHYFTSAFPTLFPTGIGGHLDDRDVPVSLAAFANWALRHHSRRTFMYLLYDVIQLRNSCLGNSLLIKRSQWASVTRDLNSLSSDRLRKVAEELAANQVSTDALVRRLLKNITAIGVQVPGSFFQKLQMRAEIRGLLVREGMPAFWLTINPSDLQNPLVFVLAGLQCPSDSSTSLSSAIRCETATSDPVAVARFFHYTCKAVLDGLLGSKPADMGILGDVSNYFGVVESNGRGMLHLHTLVWMRGNLGFNQLRDRILADSHFADRMIKFLESVIMHSLHGPDSSPGETVSSTPPSPTARESDSEFVNKLFLDSNAIARTRQLHSKRHTATCFKYRRPGAGHDSCRFGMPRDLLEVSKLDEYGIVHLARNHAWVNPWNPSIASCIRSNHDISWIPTVSKSLSLLYYITNYATKDDVSPAQMVTKAALLKHAIDRANSTSAPNTADIRLRERGMDKFALRCFNSLSQDREISGVQVASTLLQLPSYYTLNYNFTRLNLWWLRRYVRSMIHPERLPNAVPSETIGEEPCNFDQSTNAPANIFDNYKWRGDLLSSLCIFEYCMIVRTKRLQDATTEDIPFHETHPRHRTHLQRLARSASQTATVTLQGELTEFQSSEDSMPGGHPTTTAIQNDLAEILLGLFIPWQNLQSLFHQTRTGSATTVDLHHIWMSIEPTLSSYVRTFAQNIELLRKSKTDCQADAILRDRSAQNTSSVDQDLTSPPYPISDSENESIRFSQHVDDSISKETLLAAFFAIGRGWSNEANDAQRRIPTLTSTSLPSSPLQFDNFGPIPISNSTLYESTGLQFFPLFTLQEWKTRLQNITKAVNQDTQPGMPTTTASDLDDFNLGMADDVLVPILTEPDLSLDLQHRRSEIGQNPTGASLTSLVRDIIPLNEKQRLVVERVISNLLACVNHPYDSSMRQQTLLYVGGEGGVGKSQIIKAIVAVMDLIHRKDEVILMAPTGAAADVIGGSTYHTSLGISLNRYRRGGVAPRVRSLWSRKTVMIIDEVSMIDLSALSIINTHCKIARSLDRSSPHLFGGLPVVILMGDFHQFPPVQGQALWKLPRNDTEQDGKLIWNQFQQVIILHEQMRQAEDIPYQNLLGRARSGTLTSDDLSTLNSKAITSLTDPHLQPATVIVKLNSLRHVINRLQIERFARARHQNIFVFPALHTRTRSSGPTSLQLRADDLLGLPEQGAKVPFPGLILYTLSMPTMVLTNICTPAGLVNGATGQAMGIAIDPQAEFLKLDDLYIFCTKPPVCLLFKPARTQSNLFQSLDSGILPIFPLEMSITVKGYSVRRKQIPICPAFCLTDYKIQGATLDSVILDLKDDTKSRRQESHRKYCSTYVQLSRLRSLHGLHLLQSISMSDLEHRPDPQLLEEMRRLQTLQEQTLGTWQTNS</sequence>
<dbReference type="GO" id="GO:0016887">
    <property type="term" value="F:ATP hydrolysis activity"/>
    <property type="evidence" value="ECO:0007669"/>
    <property type="project" value="RHEA"/>
</dbReference>
<dbReference type="InterPro" id="IPR025476">
    <property type="entry name" value="Helitron_helicase-like"/>
</dbReference>
<keyword evidence="1" id="KW-0227">DNA damage</keyword>
<feature type="domain" description="Helitron helicase-like" evidence="4">
    <location>
        <begin position="491"/>
        <end position="693"/>
    </location>
</feature>
<comment type="similarity">
    <text evidence="1">Belongs to the helicase family.</text>
</comment>
<reference evidence="6" key="1">
    <citation type="journal article" date="2014" name="Genome Announc.">
        <title>Complete sequencing and chromosome-scale genome assembly of the industrial progenitor strain P2niaD18 from the penicillin producer Penicillium chrysogenum.</title>
        <authorList>
            <person name="Specht T."/>
            <person name="Dahlmann T.A."/>
            <person name="Zadra I."/>
            <person name="Kurnsteiner H."/>
            <person name="Kuck U."/>
        </authorList>
    </citation>
    <scope>NUCLEOTIDE SEQUENCE [LARGE SCALE GENOMIC DNA]</scope>
    <source>
        <strain evidence="6">P2niaD18</strain>
    </source>
</reference>
<evidence type="ECO:0000259" key="3">
    <source>
        <dbReference type="Pfam" id="PF05970"/>
    </source>
</evidence>
<accession>A0A167X3E8</accession>